<name>A0AAU9TFX8_EUPED</name>
<dbReference type="GO" id="GO:0016787">
    <property type="term" value="F:hydrolase activity"/>
    <property type="evidence" value="ECO:0007669"/>
    <property type="project" value="UniProtKB-KW"/>
</dbReference>
<dbReference type="InterPro" id="IPR027806">
    <property type="entry name" value="HARBI1_dom"/>
</dbReference>
<evidence type="ECO:0000259" key="14">
    <source>
        <dbReference type="Pfam" id="PF13359"/>
    </source>
</evidence>
<comment type="subcellular location">
    <subcellularLocation>
        <location evidence="3">Cytoplasm</location>
    </subcellularLocation>
    <subcellularLocation>
        <location evidence="2">Nucleus</location>
    </subcellularLocation>
</comment>
<comment type="similarity">
    <text evidence="4">Belongs to the HARBI1 family.</text>
</comment>
<dbReference type="EMBL" id="CAKOGL010000004">
    <property type="protein sequence ID" value="CAH2085664.1"/>
    <property type="molecule type" value="Genomic_DNA"/>
</dbReference>
<feature type="domain" description="DDE Tnp4" evidence="14">
    <location>
        <begin position="152"/>
        <end position="302"/>
    </location>
</feature>
<dbReference type="Proteomes" id="UP001153954">
    <property type="component" value="Unassembled WGS sequence"/>
</dbReference>
<keyword evidence="8" id="KW-0479">Metal-binding</keyword>
<evidence type="ECO:0000256" key="5">
    <source>
        <dbReference type="ARBA" id="ARBA00015519"/>
    </source>
</evidence>
<reference evidence="15" key="1">
    <citation type="submission" date="2022-03" db="EMBL/GenBank/DDBJ databases">
        <authorList>
            <person name="Tunstrom K."/>
        </authorList>
    </citation>
    <scope>NUCLEOTIDE SEQUENCE</scope>
</reference>
<dbReference type="PANTHER" id="PTHR22930">
    <property type="match status" value="1"/>
</dbReference>
<keyword evidence="9" id="KW-0378">Hydrolase</keyword>
<dbReference type="GO" id="GO:0005737">
    <property type="term" value="C:cytoplasm"/>
    <property type="evidence" value="ECO:0007669"/>
    <property type="project" value="UniProtKB-SubCell"/>
</dbReference>
<evidence type="ECO:0000256" key="2">
    <source>
        <dbReference type="ARBA" id="ARBA00004123"/>
    </source>
</evidence>
<evidence type="ECO:0000256" key="8">
    <source>
        <dbReference type="ARBA" id="ARBA00022723"/>
    </source>
</evidence>
<evidence type="ECO:0000256" key="11">
    <source>
        <dbReference type="ARBA" id="ARBA00030126"/>
    </source>
</evidence>
<evidence type="ECO:0000256" key="12">
    <source>
        <dbReference type="ARBA" id="ARBA00045850"/>
    </source>
</evidence>
<accession>A0AAU9TFX8</accession>
<feature type="region of interest" description="Disordered" evidence="13">
    <location>
        <begin position="1"/>
        <end position="21"/>
    </location>
</feature>
<dbReference type="GO" id="GO:0005634">
    <property type="term" value="C:nucleus"/>
    <property type="evidence" value="ECO:0007669"/>
    <property type="project" value="UniProtKB-SubCell"/>
</dbReference>
<evidence type="ECO:0000256" key="4">
    <source>
        <dbReference type="ARBA" id="ARBA00006958"/>
    </source>
</evidence>
<evidence type="ECO:0000256" key="6">
    <source>
        <dbReference type="ARBA" id="ARBA00022490"/>
    </source>
</evidence>
<proteinExistence type="inferred from homology"/>
<dbReference type="AlphaFoldDB" id="A0AAU9TFX8"/>
<comment type="cofactor">
    <cofactor evidence="1">
        <name>a divalent metal cation</name>
        <dbReference type="ChEBI" id="CHEBI:60240"/>
    </cofactor>
</comment>
<evidence type="ECO:0000256" key="13">
    <source>
        <dbReference type="SAM" id="MobiDB-lite"/>
    </source>
</evidence>
<dbReference type="InterPro" id="IPR045249">
    <property type="entry name" value="HARBI1-like"/>
</dbReference>
<keyword evidence="7" id="KW-0540">Nuclease</keyword>
<keyword evidence="10" id="KW-0539">Nucleus</keyword>
<dbReference type="PANTHER" id="PTHR22930:SF289">
    <property type="entry name" value="DDE TNP4 DOMAIN-CONTAINING PROTEIN-RELATED"/>
    <property type="match status" value="1"/>
</dbReference>
<evidence type="ECO:0000256" key="10">
    <source>
        <dbReference type="ARBA" id="ARBA00023242"/>
    </source>
</evidence>
<evidence type="ECO:0000256" key="7">
    <source>
        <dbReference type="ARBA" id="ARBA00022722"/>
    </source>
</evidence>
<evidence type="ECO:0000313" key="16">
    <source>
        <dbReference type="Proteomes" id="UP001153954"/>
    </source>
</evidence>
<dbReference type="Pfam" id="PF13359">
    <property type="entry name" value="DDE_Tnp_4"/>
    <property type="match status" value="1"/>
</dbReference>
<comment type="caution">
    <text evidence="15">The sequence shown here is derived from an EMBL/GenBank/DDBJ whole genome shotgun (WGS) entry which is preliminary data.</text>
</comment>
<gene>
    <name evidence="15" type="ORF">EEDITHA_LOCUS2112</name>
</gene>
<dbReference type="GO" id="GO:0046872">
    <property type="term" value="F:metal ion binding"/>
    <property type="evidence" value="ECO:0007669"/>
    <property type="project" value="UniProtKB-KW"/>
</dbReference>
<keyword evidence="6" id="KW-0963">Cytoplasm</keyword>
<dbReference type="InterPro" id="IPR026103">
    <property type="entry name" value="HARBI1_animal"/>
</dbReference>
<dbReference type="PRINTS" id="PR02086">
    <property type="entry name" value="PUTNUCHARBI1"/>
</dbReference>
<feature type="compositionally biased region" description="Low complexity" evidence="13">
    <location>
        <begin position="1"/>
        <end position="14"/>
    </location>
</feature>
<keyword evidence="16" id="KW-1185">Reference proteome</keyword>
<sequence>MSISDLSMSISTSSSDEDQRRRTFKQRMNPFEFYNDEEFKNRYRLTKDVVTLLVNLIEPKIKRFTLRNKSISALEQVLLTINYFASGAFQITVADHIRIHKSTACRIIKKVSAAIAELRPQFISMPNTQQDCNRIKSEFYNISSFPNVIGCVDCTHIKIQSPGGPRAELYRNRKGYFSLNVQVICDANLKILDVICRWPGSVHDTTIINDSHIRADFESGVYGSDYLLGDSGYPCRAYLLTPFLRPSTPSEEAYNQAHIKTRNTVERCFGVLKRRFPCLSMGLRVKLPTSMNIIVACCVLHNLALNHNDHIEEATTSSLDLEYQEDSGPSSIMNENTSVRSSLLLTHFNC</sequence>
<evidence type="ECO:0000256" key="1">
    <source>
        <dbReference type="ARBA" id="ARBA00001968"/>
    </source>
</evidence>
<protein>
    <recommendedName>
        <fullName evidence="5">Putative nuclease HARBI1</fullName>
    </recommendedName>
    <alternativeName>
        <fullName evidence="11">Harbinger transposase-derived nuclease</fullName>
    </alternativeName>
</protein>
<organism evidence="15 16">
    <name type="scientific">Euphydryas editha</name>
    <name type="common">Edith's checkerspot</name>
    <dbReference type="NCBI Taxonomy" id="104508"/>
    <lineage>
        <taxon>Eukaryota</taxon>
        <taxon>Metazoa</taxon>
        <taxon>Ecdysozoa</taxon>
        <taxon>Arthropoda</taxon>
        <taxon>Hexapoda</taxon>
        <taxon>Insecta</taxon>
        <taxon>Pterygota</taxon>
        <taxon>Neoptera</taxon>
        <taxon>Endopterygota</taxon>
        <taxon>Lepidoptera</taxon>
        <taxon>Glossata</taxon>
        <taxon>Ditrysia</taxon>
        <taxon>Papilionoidea</taxon>
        <taxon>Nymphalidae</taxon>
        <taxon>Nymphalinae</taxon>
        <taxon>Euphydryas</taxon>
    </lineage>
</organism>
<dbReference type="GO" id="GO:0004518">
    <property type="term" value="F:nuclease activity"/>
    <property type="evidence" value="ECO:0007669"/>
    <property type="project" value="UniProtKB-KW"/>
</dbReference>
<comment type="function">
    <text evidence="12">Transposase-derived protein that may have nuclease activity. Does not have transposase activity.</text>
</comment>
<evidence type="ECO:0000313" key="15">
    <source>
        <dbReference type="EMBL" id="CAH2085664.1"/>
    </source>
</evidence>
<evidence type="ECO:0000256" key="3">
    <source>
        <dbReference type="ARBA" id="ARBA00004496"/>
    </source>
</evidence>
<evidence type="ECO:0000256" key="9">
    <source>
        <dbReference type="ARBA" id="ARBA00022801"/>
    </source>
</evidence>